<gene>
    <name evidence="1" type="ORF">P3W50_25525</name>
</gene>
<comment type="caution">
    <text evidence="1">The sequence shown here is derived from an EMBL/GenBank/DDBJ whole genome shotgun (WGS) entry which is preliminary data.</text>
</comment>
<sequence>MPLVAREHTALTSLLTRTADNAAFYAVLTGADAVRDISEKMGYCDEPRYRLIRVDRRLDKAGDNEFEIALVDDAEKTVAYYDKVTLLHFPKVSSRYVARNQVWRSAAMRHSLVLRDVSLKVLFRYLVQEYDLLLTEDAVKGVGKFYWHRQVSRAIALGLHVYTYEDAAQSLRPIPTQRVLNDIVDLAWSGADQGSLQALISRFPLASQKA</sequence>
<organism evidence="1 2">
    <name type="scientific">Pseudomonas putida</name>
    <name type="common">Arthrobacter siderocapsulatus</name>
    <dbReference type="NCBI Taxonomy" id="303"/>
    <lineage>
        <taxon>Bacteria</taxon>
        <taxon>Pseudomonadati</taxon>
        <taxon>Pseudomonadota</taxon>
        <taxon>Gammaproteobacteria</taxon>
        <taxon>Pseudomonadales</taxon>
        <taxon>Pseudomonadaceae</taxon>
        <taxon>Pseudomonas</taxon>
    </lineage>
</organism>
<evidence type="ECO:0000313" key="1">
    <source>
        <dbReference type="EMBL" id="MDF3873801.1"/>
    </source>
</evidence>
<dbReference type="EMBL" id="JARJLO010000376">
    <property type="protein sequence ID" value="MDF3873801.1"/>
    <property type="molecule type" value="Genomic_DNA"/>
</dbReference>
<accession>A0AAW6PUV8</accession>
<dbReference type="RefSeq" id="WP_197888184.1">
    <property type="nucleotide sequence ID" value="NZ_BQII01000024.1"/>
</dbReference>
<protein>
    <submittedName>
        <fullName evidence="1">Uncharacterized protein</fullName>
    </submittedName>
</protein>
<dbReference type="AlphaFoldDB" id="A0AAW6PUV8"/>
<evidence type="ECO:0000313" key="2">
    <source>
        <dbReference type="Proteomes" id="UP001217741"/>
    </source>
</evidence>
<reference evidence="1" key="1">
    <citation type="submission" date="2023-03" db="EMBL/GenBank/DDBJ databases">
        <title>Draft assemblies of triclosan tolerant bacteria isolated from returned activated sludge.</title>
        <authorList>
            <person name="Van Hamelsveld S."/>
        </authorList>
    </citation>
    <scope>NUCLEOTIDE SEQUENCE</scope>
    <source>
        <strain evidence="1">GW210012_S60</strain>
    </source>
</reference>
<dbReference type="Proteomes" id="UP001217741">
    <property type="component" value="Unassembled WGS sequence"/>
</dbReference>
<proteinExistence type="predicted"/>
<name>A0AAW6PUV8_PSEPU</name>